<keyword evidence="1" id="KW-0808">Transferase</keyword>
<evidence type="ECO:0000313" key="2">
    <source>
        <dbReference type="Proteomes" id="UP000434850"/>
    </source>
</evidence>
<organism evidence="1 2">
    <name type="scientific">Mucilaginibacter aquatilis</name>
    <dbReference type="NCBI Taxonomy" id="1517760"/>
    <lineage>
        <taxon>Bacteria</taxon>
        <taxon>Pseudomonadati</taxon>
        <taxon>Bacteroidota</taxon>
        <taxon>Sphingobacteriia</taxon>
        <taxon>Sphingobacteriales</taxon>
        <taxon>Sphingobacteriaceae</taxon>
        <taxon>Mucilaginibacter</taxon>
    </lineage>
</organism>
<dbReference type="PANTHER" id="PTHR12526">
    <property type="entry name" value="GLYCOSYLTRANSFERASE"/>
    <property type="match status" value="1"/>
</dbReference>
<dbReference type="OrthoDB" id="9768685at2"/>
<reference evidence="1 2" key="1">
    <citation type="submission" date="2019-12" db="EMBL/GenBank/DDBJ databases">
        <title>Mucilaginibacter sp. HME9299 genome sequencing and assembly.</title>
        <authorList>
            <person name="Kang H."/>
            <person name="Kim H."/>
            <person name="Joh K."/>
        </authorList>
    </citation>
    <scope>NUCLEOTIDE SEQUENCE [LARGE SCALE GENOMIC DNA]</scope>
    <source>
        <strain evidence="1 2">HME9299</strain>
    </source>
</reference>
<gene>
    <name evidence="1" type="ORF">GO816_16745</name>
</gene>
<name>A0A6I4IC14_9SPHI</name>
<accession>A0A6I4IC14</accession>
<keyword evidence="2" id="KW-1185">Reference proteome</keyword>
<dbReference type="GO" id="GO:0016740">
    <property type="term" value="F:transferase activity"/>
    <property type="evidence" value="ECO:0007669"/>
    <property type="project" value="UniProtKB-KW"/>
</dbReference>
<dbReference type="Gene3D" id="3.40.50.2000">
    <property type="entry name" value="Glycogen Phosphorylase B"/>
    <property type="match status" value="2"/>
</dbReference>
<dbReference type="Proteomes" id="UP000434850">
    <property type="component" value="Unassembled WGS sequence"/>
</dbReference>
<dbReference type="RefSeq" id="WP_157543100.1">
    <property type="nucleotide sequence ID" value="NZ_WQLA01000007.1"/>
</dbReference>
<proteinExistence type="predicted"/>
<dbReference type="Pfam" id="PF13692">
    <property type="entry name" value="Glyco_trans_1_4"/>
    <property type="match status" value="1"/>
</dbReference>
<evidence type="ECO:0000313" key="1">
    <source>
        <dbReference type="EMBL" id="MVN92785.1"/>
    </source>
</evidence>
<sequence length="400" mass="44286">MKVLHVNTVDFGGAATACLRIHKGLLKHGIDSKVLFLQRTKNNAETYEFIGPQKGKLGKIADRVTGKVKYLRNRAKVVALQSKLKPGMIYSEPTSEYDITQSPLYQEADIIQLNWVRGLVDEPSFFAKNTKPVVWRMPDLYTCGGGYHYELGFPFKALEPELTTNEKVRKEALKGADLTMVPISNWVKEKADKSDIIGRFNKRVIHNGIDSEVFRPHDAVFARKVFNLPLDKTILLFGSDIPHDERKGYGLLLEALKQIDNSSLCICVFGSGVVPEAANVYQVGHINDDRLLSVLYSAADYFVMPSVEEAFGQVTIESAACGTPVVSFPNGGSKDIIIEGLNGCLATNFTADALAIALKKALSTNFNREAIIADTLKRFNINDKINEYISLYKSLLSTSS</sequence>
<dbReference type="EMBL" id="WQLA01000007">
    <property type="protein sequence ID" value="MVN92785.1"/>
    <property type="molecule type" value="Genomic_DNA"/>
</dbReference>
<comment type="caution">
    <text evidence="1">The sequence shown here is derived from an EMBL/GenBank/DDBJ whole genome shotgun (WGS) entry which is preliminary data.</text>
</comment>
<dbReference type="SUPFAM" id="SSF53756">
    <property type="entry name" value="UDP-Glycosyltransferase/glycogen phosphorylase"/>
    <property type="match status" value="1"/>
</dbReference>
<protein>
    <submittedName>
        <fullName evidence="1">Glycosyltransferase</fullName>
    </submittedName>
</protein>
<dbReference type="AlphaFoldDB" id="A0A6I4IC14"/>